<proteinExistence type="predicted"/>
<name>A0A6B0Y1H7_9RHOB</name>
<dbReference type="InterPro" id="IPR050483">
    <property type="entry name" value="CoA-transferase_III_domain"/>
</dbReference>
<accession>A0A6B0Y1H7</accession>
<protein>
    <submittedName>
        <fullName evidence="2">CoA transferase</fullName>
    </submittedName>
</protein>
<dbReference type="InterPro" id="IPR023606">
    <property type="entry name" value="CoA-Trfase_III_dom_1_sf"/>
</dbReference>
<evidence type="ECO:0000256" key="1">
    <source>
        <dbReference type="ARBA" id="ARBA00022679"/>
    </source>
</evidence>
<keyword evidence="1 2" id="KW-0808">Transferase</keyword>
<dbReference type="EMBL" id="VXRY01000236">
    <property type="protein sequence ID" value="MXY33600.1"/>
    <property type="molecule type" value="Genomic_DNA"/>
</dbReference>
<dbReference type="InterPro" id="IPR003673">
    <property type="entry name" value="CoA-Trfase_fam_III"/>
</dbReference>
<organism evidence="2">
    <name type="scientific">Boseongicola sp. SB0664_bin_43</name>
    <dbReference type="NCBI Taxonomy" id="2604844"/>
    <lineage>
        <taxon>Bacteria</taxon>
        <taxon>Pseudomonadati</taxon>
        <taxon>Pseudomonadota</taxon>
        <taxon>Alphaproteobacteria</taxon>
        <taxon>Rhodobacterales</taxon>
        <taxon>Paracoccaceae</taxon>
        <taxon>Boseongicola</taxon>
    </lineage>
</organism>
<reference evidence="2" key="1">
    <citation type="submission" date="2019-09" db="EMBL/GenBank/DDBJ databases">
        <title>Characterisation of the sponge microbiome using genome-centric metagenomics.</title>
        <authorList>
            <person name="Engelberts J.P."/>
            <person name="Robbins S.J."/>
            <person name="De Goeij J.M."/>
            <person name="Aranda M."/>
            <person name="Bell S.C."/>
            <person name="Webster N.S."/>
        </authorList>
    </citation>
    <scope>NUCLEOTIDE SEQUENCE</scope>
    <source>
        <strain evidence="2">SB0664_bin_43</strain>
    </source>
</reference>
<dbReference type="PANTHER" id="PTHR48207:SF3">
    <property type="entry name" value="SUCCINATE--HYDROXYMETHYLGLUTARATE COA-TRANSFERASE"/>
    <property type="match status" value="1"/>
</dbReference>
<dbReference type="Gene3D" id="3.30.1540.10">
    <property type="entry name" value="formyl-coa transferase, domain 3"/>
    <property type="match status" value="1"/>
</dbReference>
<dbReference type="PANTHER" id="PTHR48207">
    <property type="entry name" value="SUCCINATE--HYDROXYMETHYLGLUTARATE COA-TRANSFERASE"/>
    <property type="match status" value="1"/>
</dbReference>
<sequence>MTRKPFEDGRSTPLAGLRVLDLTRLAAGNMLTHMMADFGADVIKVERPGTGDDLRRFGTHEAWWKAYSRSKRSLTLNLRSGDGRDILLTLVETADVLVENFVPGTLERWGAGPDALMVRNPALVIARVSGWGQTGPYAQKPGFGSLIEGMSGFAAMTGFADREPLLPPLALADMIAGLAGFGGVLAALRARDQGQANGQVVDLSLFEPLFSILGPMATAYAADGSVPKRSGNWGDVAAPRNVYRCADGGHVAMSATMQSMWERLAEAIGRPELVDDPRFQTNPDRVRNRAELEEIVGRFFAGRTVAENLSYFEERGVTVGPICDIRDLMEHPFIQGRKVIETYGDPDLGELPMHAPFPRLSDTPATVRAPAPTLGEHTDDILLSLGLSPHRIAALRDGGVI</sequence>
<dbReference type="InterPro" id="IPR044855">
    <property type="entry name" value="CoA-Trfase_III_dom3_sf"/>
</dbReference>
<dbReference type="AlphaFoldDB" id="A0A6B0Y1H7"/>
<gene>
    <name evidence="2" type="ORF">F4Y60_05830</name>
</gene>
<dbReference type="SUPFAM" id="SSF89796">
    <property type="entry name" value="CoA-transferase family III (CaiB/BaiF)"/>
    <property type="match status" value="1"/>
</dbReference>
<dbReference type="Pfam" id="PF02515">
    <property type="entry name" value="CoA_transf_3"/>
    <property type="match status" value="1"/>
</dbReference>
<dbReference type="Gene3D" id="3.40.50.10540">
    <property type="entry name" value="Crotonobetainyl-coa:carnitine coa-transferase, domain 1"/>
    <property type="match status" value="1"/>
</dbReference>
<dbReference type="GO" id="GO:0008410">
    <property type="term" value="F:CoA-transferase activity"/>
    <property type="evidence" value="ECO:0007669"/>
    <property type="project" value="TreeGrafter"/>
</dbReference>
<comment type="caution">
    <text evidence="2">The sequence shown here is derived from an EMBL/GenBank/DDBJ whole genome shotgun (WGS) entry which is preliminary data.</text>
</comment>
<evidence type="ECO:0000313" key="2">
    <source>
        <dbReference type="EMBL" id="MXY33600.1"/>
    </source>
</evidence>